<dbReference type="PANTHER" id="PTHR23501:SF201">
    <property type="entry name" value="MFS AFLATOXIN EFFLUX PUMP"/>
    <property type="match status" value="1"/>
</dbReference>
<evidence type="ECO:0000256" key="5">
    <source>
        <dbReference type="SAM" id="MobiDB-lite"/>
    </source>
</evidence>
<reference evidence="8 9" key="1">
    <citation type="submission" date="2015-10" db="EMBL/GenBank/DDBJ databases">
        <title>Full genome of DAOMC 229536 Phialocephala scopiformis, a fungal endophyte of spruce producing the potent anti-insectan compound rugulosin.</title>
        <authorList>
            <consortium name="DOE Joint Genome Institute"/>
            <person name="Walker A.K."/>
            <person name="Frasz S.L."/>
            <person name="Seifert K.A."/>
            <person name="Miller J.D."/>
            <person name="Mondo S.J."/>
            <person name="Labutti K."/>
            <person name="Lipzen A."/>
            <person name="Dockter R."/>
            <person name="Kennedy M."/>
            <person name="Grigoriev I.V."/>
            <person name="Spatafora J.W."/>
        </authorList>
    </citation>
    <scope>NUCLEOTIDE SEQUENCE [LARGE SCALE GENOMIC DNA]</scope>
    <source>
        <strain evidence="8 9">CBS 120377</strain>
    </source>
</reference>
<dbReference type="InterPro" id="IPR036259">
    <property type="entry name" value="MFS_trans_sf"/>
</dbReference>
<dbReference type="PROSITE" id="PS50850">
    <property type="entry name" value="MFS"/>
    <property type="match status" value="1"/>
</dbReference>
<dbReference type="AlphaFoldDB" id="A0A194XNG3"/>
<dbReference type="FunCoup" id="A0A194XNG3">
    <property type="interactions" value="83"/>
</dbReference>
<dbReference type="PANTHER" id="PTHR23501">
    <property type="entry name" value="MAJOR FACILITATOR SUPERFAMILY"/>
    <property type="match status" value="1"/>
</dbReference>
<evidence type="ECO:0000313" key="9">
    <source>
        <dbReference type="Proteomes" id="UP000070700"/>
    </source>
</evidence>
<feature type="transmembrane region" description="Helical" evidence="6">
    <location>
        <begin position="81"/>
        <end position="98"/>
    </location>
</feature>
<accession>A0A194XNG3</accession>
<name>A0A194XNG3_MOLSC</name>
<feature type="domain" description="Major facilitator superfamily (MFS) profile" evidence="7">
    <location>
        <begin position="46"/>
        <end position="531"/>
    </location>
</feature>
<feature type="transmembrane region" description="Helical" evidence="6">
    <location>
        <begin position="270"/>
        <end position="291"/>
    </location>
</feature>
<comment type="subcellular location">
    <subcellularLocation>
        <location evidence="1">Membrane</location>
        <topology evidence="1">Multi-pass membrane protein</topology>
    </subcellularLocation>
</comment>
<dbReference type="InParanoid" id="A0A194XNG3"/>
<dbReference type="FunFam" id="1.20.1250.20:FF:000196">
    <property type="entry name" value="MFS toxin efflux pump (AflT)"/>
    <property type="match status" value="1"/>
</dbReference>
<feature type="transmembrane region" description="Helical" evidence="6">
    <location>
        <begin position="169"/>
        <end position="192"/>
    </location>
</feature>
<dbReference type="InterPro" id="IPR020846">
    <property type="entry name" value="MFS_dom"/>
</dbReference>
<proteinExistence type="predicted"/>
<feature type="transmembrane region" description="Helical" evidence="6">
    <location>
        <begin position="41"/>
        <end position="60"/>
    </location>
</feature>
<keyword evidence="9" id="KW-1185">Reference proteome</keyword>
<dbReference type="Pfam" id="PF07690">
    <property type="entry name" value="MFS_1"/>
    <property type="match status" value="1"/>
</dbReference>
<dbReference type="Proteomes" id="UP000070700">
    <property type="component" value="Unassembled WGS sequence"/>
</dbReference>
<feature type="region of interest" description="Disordered" evidence="5">
    <location>
        <begin position="534"/>
        <end position="595"/>
    </location>
</feature>
<evidence type="ECO:0000256" key="2">
    <source>
        <dbReference type="ARBA" id="ARBA00022692"/>
    </source>
</evidence>
<feature type="transmembrane region" description="Helical" evidence="6">
    <location>
        <begin position="432"/>
        <end position="453"/>
    </location>
</feature>
<dbReference type="GO" id="GO:0005886">
    <property type="term" value="C:plasma membrane"/>
    <property type="evidence" value="ECO:0007669"/>
    <property type="project" value="TreeGrafter"/>
</dbReference>
<dbReference type="CDD" id="cd17502">
    <property type="entry name" value="MFS_Azr1_MDR_like"/>
    <property type="match status" value="1"/>
</dbReference>
<organism evidence="8 9">
    <name type="scientific">Mollisia scopiformis</name>
    <name type="common">Conifer needle endophyte fungus</name>
    <name type="synonym">Phialocephala scopiformis</name>
    <dbReference type="NCBI Taxonomy" id="149040"/>
    <lineage>
        <taxon>Eukaryota</taxon>
        <taxon>Fungi</taxon>
        <taxon>Dikarya</taxon>
        <taxon>Ascomycota</taxon>
        <taxon>Pezizomycotina</taxon>
        <taxon>Leotiomycetes</taxon>
        <taxon>Helotiales</taxon>
        <taxon>Mollisiaceae</taxon>
        <taxon>Mollisia</taxon>
    </lineage>
</organism>
<gene>
    <name evidence="8" type="ORF">LY89DRAFT_576915</name>
</gene>
<dbReference type="OrthoDB" id="10021397at2759"/>
<dbReference type="GO" id="GO:0022857">
    <property type="term" value="F:transmembrane transporter activity"/>
    <property type="evidence" value="ECO:0007669"/>
    <property type="project" value="InterPro"/>
</dbReference>
<feature type="transmembrane region" description="Helical" evidence="6">
    <location>
        <begin position="344"/>
        <end position="364"/>
    </location>
</feature>
<evidence type="ECO:0000259" key="7">
    <source>
        <dbReference type="PROSITE" id="PS50850"/>
    </source>
</evidence>
<dbReference type="GeneID" id="28818589"/>
<dbReference type="RefSeq" id="XP_018076046.1">
    <property type="nucleotide sequence ID" value="XM_018208863.1"/>
</dbReference>
<dbReference type="KEGG" id="psco:LY89DRAFT_576915"/>
<evidence type="ECO:0000313" key="8">
    <source>
        <dbReference type="EMBL" id="KUJ21691.1"/>
    </source>
</evidence>
<dbReference type="InterPro" id="IPR011701">
    <property type="entry name" value="MFS"/>
</dbReference>
<feature type="transmembrane region" description="Helical" evidence="6">
    <location>
        <begin position="401"/>
        <end position="420"/>
    </location>
</feature>
<sequence length="595" mass="63654">MEDKANNNAEPHGLATEVDVEKANAPPLSRVQTEDEYPSGIKVFIIMMAAFLSMFLVALDRTILGTAIPKITDQFHSIDDVGWYASAYLLTSCAFQLIYGRIYTFYSPKWVLLCAIGLFELGSTVCGAAPTSKAFIVGRAIAGLGSAGILSGVINIMVITIPLHKRPMYQAVFGAVFGLASVAGPLLGGVFTTKVSWRWCFYINLPIGGVVVAVIVLMLKDKPSTNTDTLKQQLWKLDPFGSLVFLPGIICLLLALQWGGTTYPWSNARVIVLFIISGILLSLFVFIQFRMGDNATVPIHIIKQRSVASGAYFSVMSPGSMMVMIYYLPLWFQAIKNVTAVHSGIDTLPLVMSLVVASMSAGAITAKTGYYVGQLIASSIIMSVGAGLLTTLQVDTGHAKWIAYQFLYGFGLGLGMQQAGMAAQTCLNKKDVMTGVSLMFFMQGLGGSVFISISQTIFTHGLIKYLGDSTGISPNIIVNTGATDLRNLVPAADLGTVLVAYNKALSDTFKVGLACACVTIVAGFTMEWKSVKGLKHGGQQSPPADNNIPLEDQKAPAPNTDEGHVTDTETAVGKETPPTTLNDTPPTTAVEPVRE</sequence>
<dbReference type="FunFam" id="1.20.1720.10:FF:000012">
    <property type="entry name" value="MFS toxin efflux pump (AflT)"/>
    <property type="match status" value="1"/>
</dbReference>
<feature type="transmembrane region" description="Helical" evidence="6">
    <location>
        <begin position="199"/>
        <end position="219"/>
    </location>
</feature>
<evidence type="ECO:0000256" key="4">
    <source>
        <dbReference type="ARBA" id="ARBA00023136"/>
    </source>
</evidence>
<feature type="transmembrane region" description="Helical" evidence="6">
    <location>
        <begin position="110"/>
        <end position="129"/>
    </location>
</feature>
<feature type="transmembrane region" description="Helical" evidence="6">
    <location>
        <begin position="141"/>
        <end position="163"/>
    </location>
</feature>
<protein>
    <submittedName>
        <fullName evidence="8">MFS general substrate transporter</fullName>
    </submittedName>
</protein>
<dbReference type="SUPFAM" id="SSF103473">
    <property type="entry name" value="MFS general substrate transporter"/>
    <property type="match status" value="1"/>
</dbReference>
<feature type="transmembrane region" description="Helical" evidence="6">
    <location>
        <begin position="370"/>
        <end position="389"/>
    </location>
</feature>
<keyword evidence="3 6" id="KW-1133">Transmembrane helix</keyword>
<feature type="transmembrane region" description="Helical" evidence="6">
    <location>
        <begin position="311"/>
        <end position="332"/>
    </location>
</feature>
<dbReference type="Gene3D" id="1.20.1250.20">
    <property type="entry name" value="MFS general substrate transporter like domains"/>
    <property type="match status" value="1"/>
</dbReference>
<evidence type="ECO:0000256" key="3">
    <source>
        <dbReference type="ARBA" id="ARBA00022989"/>
    </source>
</evidence>
<dbReference type="EMBL" id="KQ947407">
    <property type="protein sequence ID" value="KUJ21691.1"/>
    <property type="molecule type" value="Genomic_DNA"/>
</dbReference>
<evidence type="ECO:0000256" key="1">
    <source>
        <dbReference type="ARBA" id="ARBA00004141"/>
    </source>
</evidence>
<evidence type="ECO:0000256" key="6">
    <source>
        <dbReference type="SAM" id="Phobius"/>
    </source>
</evidence>
<feature type="compositionally biased region" description="Low complexity" evidence="5">
    <location>
        <begin position="576"/>
        <end position="588"/>
    </location>
</feature>
<feature type="transmembrane region" description="Helical" evidence="6">
    <location>
        <begin position="239"/>
        <end position="258"/>
    </location>
</feature>
<keyword evidence="4 6" id="KW-0472">Membrane</keyword>
<keyword evidence="2 6" id="KW-0812">Transmembrane</keyword>